<dbReference type="Proteomes" id="UP000236319">
    <property type="component" value="Unassembled WGS sequence"/>
</dbReference>
<dbReference type="RefSeq" id="XP_028868303.1">
    <property type="nucleotide sequence ID" value="XM_029012470.1"/>
</dbReference>
<sequence length="158" mass="16639">MVCRRILAYVFCAVAAFSAAIRAEAACTEDDVQALGFSAENVTEDSLKRGKDVAGLLRKLMMNNLTKTSPKDTGVLTNKFIKALAKAGYADVPAGCLACFVQSAQCVMKECKAACIGGDHTPACVSCFMEHCADDLHSCVGHVTINIGDQKNASKGGK</sequence>
<proteinExistence type="predicted"/>
<name>A0A2H6KGD2_9APIC</name>
<dbReference type="VEuPathDB" id="PiroplasmaDB:BOVATA_035530"/>
<accession>A0A2H6KGD2</accession>
<evidence type="ECO:0000313" key="2">
    <source>
        <dbReference type="EMBL" id="GBE62060.1"/>
    </source>
</evidence>
<dbReference type="OrthoDB" id="10338442at2759"/>
<evidence type="ECO:0000313" key="3">
    <source>
        <dbReference type="Proteomes" id="UP000236319"/>
    </source>
</evidence>
<organism evidence="2 3">
    <name type="scientific">Babesia ovata</name>
    <dbReference type="NCBI Taxonomy" id="189622"/>
    <lineage>
        <taxon>Eukaryota</taxon>
        <taxon>Sar</taxon>
        <taxon>Alveolata</taxon>
        <taxon>Apicomplexa</taxon>
        <taxon>Aconoidasida</taxon>
        <taxon>Piroplasmida</taxon>
        <taxon>Babesiidae</taxon>
        <taxon>Babesia</taxon>
    </lineage>
</organism>
<reference evidence="2 3" key="1">
    <citation type="journal article" date="2017" name="BMC Genomics">
        <title>Whole-genome assembly of Babesia ovata and comparative genomics between closely related pathogens.</title>
        <authorList>
            <person name="Yamagishi J."/>
            <person name="Asada M."/>
            <person name="Hakimi H."/>
            <person name="Tanaka T.Q."/>
            <person name="Sugimoto C."/>
            <person name="Kawazu S."/>
        </authorList>
    </citation>
    <scope>NUCLEOTIDE SEQUENCE [LARGE SCALE GENOMIC DNA]</scope>
    <source>
        <strain evidence="2 3">Miyake</strain>
    </source>
</reference>
<feature type="signal peptide" evidence="1">
    <location>
        <begin position="1"/>
        <end position="25"/>
    </location>
</feature>
<evidence type="ECO:0000256" key="1">
    <source>
        <dbReference type="SAM" id="SignalP"/>
    </source>
</evidence>
<keyword evidence="1" id="KW-0732">Signal</keyword>
<dbReference type="EMBL" id="BDSA01000004">
    <property type="protein sequence ID" value="GBE62060.1"/>
    <property type="molecule type" value="Genomic_DNA"/>
</dbReference>
<keyword evidence="3" id="KW-1185">Reference proteome</keyword>
<dbReference type="GeneID" id="39875830"/>
<protein>
    <submittedName>
        <fullName evidence="2">Cd8+ t cell target antigen tp2, putative</fullName>
    </submittedName>
</protein>
<comment type="caution">
    <text evidence="2">The sequence shown here is derived from an EMBL/GenBank/DDBJ whole genome shotgun (WGS) entry which is preliminary data.</text>
</comment>
<gene>
    <name evidence="2" type="ORF">BOVATA_035530</name>
</gene>
<dbReference type="AlphaFoldDB" id="A0A2H6KGD2"/>
<feature type="chain" id="PRO_5014171959" evidence="1">
    <location>
        <begin position="26"/>
        <end position="158"/>
    </location>
</feature>